<dbReference type="Proteomes" id="UP000306441">
    <property type="component" value="Unassembled WGS sequence"/>
</dbReference>
<evidence type="ECO:0000256" key="1">
    <source>
        <dbReference type="SAM" id="SignalP"/>
    </source>
</evidence>
<dbReference type="EMBL" id="SSNY01000002">
    <property type="protein sequence ID" value="THF58718.1"/>
    <property type="molecule type" value="Genomic_DNA"/>
</dbReference>
<protein>
    <recommendedName>
        <fullName evidence="4">Lipoprotein</fullName>
    </recommendedName>
</protein>
<feature type="chain" id="PRO_5047507950" description="Lipoprotein" evidence="1">
    <location>
        <begin position="23"/>
        <end position="230"/>
    </location>
</feature>
<feature type="signal peptide" evidence="1">
    <location>
        <begin position="1"/>
        <end position="22"/>
    </location>
</feature>
<evidence type="ECO:0000313" key="3">
    <source>
        <dbReference type="Proteomes" id="UP000306441"/>
    </source>
</evidence>
<organism evidence="2 3">
    <name type="scientific">Ollibium composti</name>
    <dbReference type="NCBI Taxonomy" id="2675109"/>
    <lineage>
        <taxon>Bacteria</taxon>
        <taxon>Pseudomonadati</taxon>
        <taxon>Pseudomonadota</taxon>
        <taxon>Alphaproteobacteria</taxon>
        <taxon>Hyphomicrobiales</taxon>
        <taxon>Phyllobacteriaceae</taxon>
        <taxon>Ollibium</taxon>
    </lineage>
</organism>
<reference evidence="2 3" key="1">
    <citation type="submission" date="2019-04" db="EMBL/GenBank/DDBJ databases">
        <title>Mesorhizobium composti sp. nov., isolated from compost.</title>
        <authorList>
            <person name="Lin S.-Y."/>
            <person name="Hameed A."/>
            <person name="Hsieh Y.-T."/>
            <person name="Young C.-C."/>
        </authorList>
    </citation>
    <scope>NUCLEOTIDE SEQUENCE [LARGE SCALE GENOMIC DNA]</scope>
    <source>
        <strain evidence="2 3">CC-YTH430</strain>
    </source>
</reference>
<comment type="caution">
    <text evidence="2">The sequence shown here is derived from an EMBL/GenBank/DDBJ whole genome shotgun (WGS) entry which is preliminary data.</text>
</comment>
<keyword evidence="3" id="KW-1185">Reference proteome</keyword>
<evidence type="ECO:0000313" key="2">
    <source>
        <dbReference type="EMBL" id="THF58718.1"/>
    </source>
</evidence>
<dbReference type="RefSeq" id="WP_136354054.1">
    <property type="nucleotide sequence ID" value="NZ_SSNY01000002.1"/>
</dbReference>
<accession>A0ABY2QAL2</accession>
<name>A0ABY2QAL2_9HYPH</name>
<keyword evidence="1" id="KW-0732">Signal</keyword>
<sequence>MHRERFAAVGLLCATITVAACATPATEQQVTKTTAAFNDLASARLGTFFELKDARGLSGKALEREEQQAYAAFAPVCDKGYANGLTRGISLATAEYRATGSRRRAYELPAFARNLGAQFSDCLNSFGAKGKPLMTLRDGTHLEVPEYMERLLAAAAAKGAAEGQAQIERKQSAAIVAVLALGVGAAAAAGGGVNPEQTSVGSYVRSDGTLVRGHWRTMPNSSCWDNLSGC</sequence>
<evidence type="ECO:0008006" key="4">
    <source>
        <dbReference type="Google" id="ProtNLM"/>
    </source>
</evidence>
<gene>
    <name evidence="2" type="ORF">E6C48_03405</name>
</gene>
<dbReference type="PROSITE" id="PS51257">
    <property type="entry name" value="PROKAR_LIPOPROTEIN"/>
    <property type="match status" value="1"/>
</dbReference>
<proteinExistence type="predicted"/>